<evidence type="ECO:0000256" key="3">
    <source>
        <dbReference type="ARBA" id="ARBA00023315"/>
    </source>
</evidence>
<dbReference type="GO" id="GO:0008791">
    <property type="term" value="F:arginine N-succinyltransferase activity"/>
    <property type="evidence" value="ECO:0007669"/>
    <property type="project" value="UniProtKB-EC"/>
</dbReference>
<dbReference type="InterPro" id="IPR007041">
    <property type="entry name" value="Arg_succinylTrfase_AstA/AruG"/>
</dbReference>
<dbReference type="PANTHER" id="PTHR30420:SF1">
    <property type="entry name" value="ARGININE N-SUCCINYLTRANSFERASE"/>
    <property type="match status" value="1"/>
</dbReference>
<dbReference type="InterPro" id="IPR016181">
    <property type="entry name" value="Acyl_CoA_acyltransferase"/>
</dbReference>
<evidence type="ECO:0000313" key="6">
    <source>
        <dbReference type="Proteomes" id="UP001595453"/>
    </source>
</evidence>
<dbReference type="EC" id="2.3.1.109" evidence="4"/>
<name>A0ABV7CMS5_9GAMM</name>
<evidence type="ECO:0000256" key="2">
    <source>
        <dbReference type="ARBA" id="ARBA00022679"/>
    </source>
</evidence>
<dbReference type="RefSeq" id="WP_377126064.1">
    <property type="nucleotide sequence ID" value="NZ_JBHRSD010000028.1"/>
</dbReference>
<dbReference type="Gene3D" id="2.40.40.20">
    <property type="match status" value="1"/>
</dbReference>
<dbReference type="PANTHER" id="PTHR30420">
    <property type="entry name" value="N-SUCCINYLARGININE DIHYDROLASE"/>
    <property type="match status" value="1"/>
</dbReference>
<keyword evidence="2 5" id="KW-0808">Transferase</keyword>
<dbReference type="NCBIfam" id="TIGR03244">
    <property type="entry name" value="arg_catab_AstA"/>
    <property type="match status" value="1"/>
</dbReference>
<evidence type="ECO:0000256" key="4">
    <source>
        <dbReference type="NCBIfam" id="TIGR03244"/>
    </source>
</evidence>
<evidence type="ECO:0000313" key="5">
    <source>
        <dbReference type="EMBL" id="MFC3033826.1"/>
    </source>
</evidence>
<dbReference type="EMBL" id="JBHRSD010000028">
    <property type="protein sequence ID" value="MFC3033826.1"/>
    <property type="molecule type" value="Genomic_DNA"/>
</dbReference>
<gene>
    <name evidence="5" type="primary">astA</name>
    <name evidence="5" type="ORF">ACFOEE_14990</name>
</gene>
<protein>
    <recommendedName>
        <fullName evidence="4">Arginine N-succinyltransferase</fullName>
        <ecNumber evidence="4">2.3.1.109</ecNumber>
    </recommendedName>
</protein>
<dbReference type="Proteomes" id="UP001595453">
    <property type="component" value="Unassembled WGS sequence"/>
</dbReference>
<keyword evidence="3 5" id="KW-0012">Acyltransferase</keyword>
<accession>A0ABV7CMS5</accession>
<dbReference type="NCBIfam" id="TIGR03243">
    <property type="entry name" value="arg_catab_AOST"/>
    <property type="match status" value="1"/>
</dbReference>
<keyword evidence="6" id="KW-1185">Reference proteome</keyword>
<sequence length="340" mass="38630">MKVLRPITQQDFASLRMIAEESGPGFTSLPVDDNKLSNKITRSMQSFEKSVVRPHDEGYLFVLEDHENKTILGTTAIEAAVGMDVPLYHYYKSKSVHHSPTLNVYNTVEVLTMCNDYTGATEICTLFLRPDHRKGLAGRFLSRSRFLFMADHSDRFSERVIAEMRGVNDEQGHSPFWEWLQAHFFSIDFPVADHLVGLGNKVFIAELMPKHPIYVNLLSEEAQAVIGQVHEKTIPALRLLEKEGFEHRGYVDLFDAGPTVEAKLHNIRSVRESVQCPIEIVDGIEGNTTLAISNRKLVDFRATYTNWARYDEARHCLQVRSEVADALQLSASDSVRFFEL</sequence>
<proteinExistence type="predicted"/>
<reference evidence="6" key="1">
    <citation type="journal article" date="2019" name="Int. J. Syst. Evol. Microbiol.">
        <title>The Global Catalogue of Microorganisms (GCM) 10K type strain sequencing project: providing services to taxonomists for standard genome sequencing and annotation.</title>
        <authorList>
            <consortium name="The Broad Institute Genomics Platform"/>
            <consortium name="The Broad Institute Genome Sequencing Center for Infectious Disease"/>
            <person name="Wu L."/>
            <person name="Ma J."/>
        </authorList>
    </citation>
    <scope>NUCLEOTIDE SEQUENCE [LARGE SCALE GENOMIC DNA]</scope>
    <source>
        <strain evidence="6">KCTC 42730</strain>
    </source>
</reference>
<comment type="caution">
    <text evidence="5">The sequence shown here is derived from an EMBL/GenBank/DDBJ whole genome shotgun (WGS) entry which is preliminary data.</text>
</comment>
<organism evidence="5 6">
    <name type="scientific">Pseudoalteromonas fenneropenaei</name>
    <dbReference type="NCBI Taxonomy" id="1737459"/>
    <lineage>
        <taxon>Bacteria</taxon>
        <taxon>Pseudomonadati</taxon>
        <taxon>Pseudomonadota</taxon>
        <taxon>Gammaproteobacteria</taxon>
        <taxon>Alteromonadales</taxon>
        <taxon>Pseudoalteromonadaceae</taxon>
        <taxon>Pseudoalteromonas</taxon>
    </lineage>
</organism>
<keyword evidence="1" id="KW-0056">Arginine metabolism</keyword>
<dbReference type="Pfam" id="PF04958">
    <property type="entry name" value="AstA"/>
    <property type="match status" value="1"/>
</dbReference>
<dbReference type="InterPro" id="IPR017650">
    <property type="entry name" value="Arginine_N-succinylTrfase"/>
</dbReference>
<dbReference type="SUPFAM" id="SSF55729">
    <property type="entry name" value="Acyl-CoA N-acyltransferases (Nat)"/>
    <property type="match status" value="1"/>
</dbReference>
<evidence type="ECO:0000256" key="1">
    <source>
        <dbReference type="ARBA" id="ARBA00022503"/>
    </source>
</evidence>